<dbReference type="GO" id="GO:0016740">
    <property type="term" value="F:transferase activity"/>
    <property type="evidence" value="ECO:0007669"/>
    <property type="project" value="UniProtKB-KW"/>
</dbReference>
<reference evidence="4 5" key="1">
    <citation type="submission" date="2017-04" db="EMBL/GenBank/DDBJ databases">
        <title>Complete genome sequence and characterization of temperature-dependent bacteriophage phiA8-29 infecting Aeromonas.</title>
        <authorList>
            <person name="He Y."/>
            <person name="Yang H."/>
        </authorList>
    </citation>
    <scope>NUCLEOTIDE SEQUENCE [LARGE SCALE GENOMIC DNA]</scope>
</reference>
<evidence type="ECO:0000256" key="2">
    <source>
        <dbReference type="ARBA" id="ARBA00022679"/>
    </source>
</evidence>
<organism evidence="4 5">
    <name type="scientific">Aeromonas phage phiA8-29</name>
    <dbReference type="NCBI Taxonomy" id="1978922"/>
    <lineage>
        <taxon>Viruses</taxon>
        <taxon>Duplodnaviria</taxon>
        <taxon>Heunggongvirae</taxon>
        <taxon>Uroviricota</taxon>
        <taxon>Caudoviricetes</taxon>
        <taxon>Pantevenvirales</taxon>
        <taxon>Ackermannviridae</taxon>
        <taxon>Tedavirus</taxon>
        <taxon>Tedavirus A829</taxon>
    </lineage>
</organism>
<dbReference type="Pfam" id="PF00303">
    <property type="entry name" value="Thymidylat_synt"/>
    <property type="match status" value="1"/>
</dbReference>
<evidence type="ECO:0000259" key="3">
    <source>
        <dbReference type="Pfam" id="PF00303"/>
    </source>
</evidence>
<proteinExistence type="inferred from homology"/>
<feature type="domain" description="Thymidylate synthase/dCMP hydroxymethylase" evidence="3">
    <location>
        <begin position="24"/>
        <end position="243"/>
    </location>
</feature>
<keyword evidence="2" id="KW-0808">Transferase</keyword>
<evidence type="ECO:0000313" key="5">
    <source>
        <dbReference type="Proteomes" id="UP000221506"/>
    </source>
</evidence>
<dbReference type="EMBL" id="KY914485">
    <property type="protein sequence ID" value="ARK07863.1"/>
    <property type="molecule type" value="Genomic_DNA"/>
</dbReference>
<dbReference type="InterPro" id="IPR036926">
    <property type="entry name" value="Thymidate_synth/dCMP_Mease_sf"/>
</dbReference>
<gene>
    <name evidence="4" type="ORF">phiA829_043</name>
</gene>
<dbReference type="Gene3D" id="3.30.572.10">
    <property type="entry name" value="Thymidylate synthase/dCMP hydroxymethylase domain"/>
    <property type="match status" value="1"/>
</dbReference>
<evidence type="ECO:0000313" key="4">
    <source>
        <dbReference type="EMBL" id="ARK07863.1"/>
    </source>
</evidence>
<accession>A0A1W6DY47</accession>
<name>A0A1W6DY47_9CAUD</name>
<dbReference type="Proteomes" id="UP000221506">
    <property type="component" value="Segment"/>
</dbReference>
<keyword evidence="5" id="KW-1185">Reference proteome</keyword>
<comment type="similarity">
    <text evidence="1">Belongs to the thymidylate synthase family.</text>
</comment>
<dbReference type="InterPro" id="IPR023451">
    <property type="entry name" value="Thymidate_synth/dCMP_Mease_dom"/>
</dbReference>
<dbReference type="SUPFAM" id="SSF55831">
    <property type="entry name" value="Thymidylate synthase/dCMP hydroxymethylase"/>
    <property type="match status" value="1"/>
</dbReference>
<evidence type="ECO:0000256" key="1">
    <source>
        <dbReference type="ARBA" id="ARBA00009972"/>
    </source>
</evidence>
<protein>
    <submittedName>
        <fullName evidence="4">Putative thymidylate synthase</fullName>
    </submittedName>
</protein>
<sequence length="381" mass="43454">MSIYAMHTPKIFAGQDVNQVVCSVIRCINQTGETRNSRNGPVKSIYRAEMVIADPRARYLNIPGRKSNIFQMMAETLWVMAGLDNVHPFLSHFLPRAANYSDDGVTWRGAYGPRLFAFDQLEGVVKAFEQDGLDTRRAVLAIYQPHLDSRVGLSSQYGLEGTKDLPCNNFINFWVDADKRFHMEVIQRSGDIIWGAGSINLYEFSFLQECVFELVKKRTGEQDLQLGTYCHRVTNLHFYPEVVGPQIEDIINQNQVFCWSPVYQPETMAIDLGTIKDTHEMREFFGKVVERLTLLIHSVGQKSVGELPELTYPTMDELEELFETYGVPAKQNNSLWVVAEVIVSQLTQKRAGWLSEDSCDSLMKCVEACKFRKFDLAHPEE</sequence>